<feature type="region of interest" description="Disordered" evidence="1">
    <location>
        <begin position="42"/>
        <end position="72"/>
    </location>
</feature>
<keyword evidence="3" id="KW-1185">Reference proteome</keyword>
<reference evidence="2" key="1">
    <citation type="submission" date="2022-01" db="EMBL/GenBank/DDBJ databases">
        <authorList>
            <person name="Braso-Vives M."/>
        </authorList>
    </citation>
    <scope>NUCLEOTIDE SEQUENCE</scope>
</reference>
<evidence type="ECO:0000256" key="1">
    <source>
        <dbReference type="SAM" id="MobiDB-lite"/>
    </source>
</evidence>
<accession>A0A8K0EG83</accession>
<dbReference type="Proteomes" id="UP000838412">
    <property type="component" value="Chromosome 16"/>
</dbReference>
<gene>
    <name evidence="2" type="primary">Hypp8004</name>
    <name evidence="2" type="ORF">BLAG_LOCUS9337</name>
</gene>
<dbReference type="AlphaFoldDB" id="A0A8K0EG83"/>
<name>A0A8K0EG83_BRALA</name>
<sequence>MSVARRYDYRRPPGLWENTCAVTADTRQGALIGCHPRGSDIPNCRPAAEQPRPPSGGTLGATRGKATTPAAMTFQLRTPVRLMNDKRLGKWGEKMEEN</sequence>
<evidence type="ECO:0000313" key="3">
    <source>
        <dbReference type="Proteomes" id="UP000838412"/>
    </source>
</evidence>
<proteinExistence type="predicted"/>
<organism evidence="2 3">
    <name type="scientific">Branchiostoma lanceolatum</name>
    <name type="common">Common lancelet</name>
    <name type="synonym">Amphioxus lanceolatum</name>
    <dbReference type="NCBI Taxonomy" id="7740"/>
    <lineage>
        <taxon>Eukaryota</taxon>
        <taxon>Metazoa</taxon>
        <taxon>Chordata</taxon>
        <taxon>Cephalochordata</taxon>
        <taxon>Leptocardii</taxon>
        <taxon>Amphioxiformes</taxon>
        <taxon>Branchiostomatidae</taxon>
        <taxon>Branchiostoma</taxon>
    </lineage>
</organism>
<dbReference type="EMBL" id="OV696701">
    <property type="protein sequence ID" value="CAH1247762.1"/>
    <property type="molecule type" value="Genomic_DNA"/>
</dbReference>
<evidence type="ECO:0000313" key="2">
    <source>
        <dbReference type="EMBL" id="CAH1247762.1"/>
    </source>
</evidence>
<protein>
    <submittedName>
        <fullName evidence="2">Hypp8004 protein</fullName>
    </submittedName>
</protein>